<sequence length="97" mass="11138">MTLCSSDILMPRGNHRTVTRDPHSAFATHKPPFYRVLHLLQIMLKSACEMNASLEATSRSYRNECPLIEAPLVQHILRRTSMPAVFELREVISWKSC</sequence>
<name>A0AAV4RU94_9ARAC</name>
<gene>
    <name evidence="1" type="ORF">CDAR_85891</name>
</gene>
<proteinExistence type="predicted"/>
<dbReference type="EMBL" id="BPLQ01006600">
    <property type="protein sequence ID" value="GIY23870.1"/>
    <property type="molecule type" value="Genomic_DNA"/>
</dbReference>
<organism evidence="1 2">
    <name type="scientific">Caerostris darwini</name>
    <dbReference type="NCBI Taxonomy" id="1538125"/>
    <lineage>
        <taxon>Eukaryota</taxon>
        <taxon>Metazoa</taxon>
        <taxon>Ecdysozoa</taxon>
        <taxon>Arthropoda</taxon>
        <taxon>Chelicerata</taxon>
        <taxon>Arachnida</taxon>
        <taxon>Araneae</taxon>
        <taxon>Araneomorphae</taxon>
        <taxon>Entelegynae</taxon>
        <taxon>Araneoidea</taxon>
        <taxon>Araneidae</taxon>
        <taxon>Caerostris</taxon>
    </lineage>
</organism>
<evidence type="ECO:0000313" key="2">
    <source>
        <dbReference type="Proteomes" id="UP001054837"/>
    </source>
</evidence>
<dbReference type="AlphaFoldDB" id="A0AAV4RU94"/>
<comment type="caution">
    <text evidence="1">The sequence shown here is derived from an EMBL/GenBank/DDBJ whole genome shotgun (WGS) entry which is preliminary data.</text>
</comment>
<accession>A0AAV4RU94</accession>
<reference evidence="1 2" key="1">
    <citation type="submission" date="2021-06" db="EMBL/GenBank/DDBJ databases">
        <title>Caerostris darwini draft genome.</title>
        <authorList>
            <person name="Kono N."/>
            <person name="Arakawa K."/>
        </authorList>
    </citation>
    <scope>NUCLEOTIDE SEQUENCE [LARGE SCALE GENOMIC DNA]</scope>
</reference>
<keyword evidence="2" id="KW-1185">Reference proteome</keyword>
<dbReference type="Proteomes" id="UP001054837">
    <property type="component" value="Unassembled WGS sequence"/>
</dbReference>
<protein>
    <submittedName>
        <fullName evidence="1">Uncharacterized protein</fullName>
    </submittedName>
</protein>
<evidence type="ECO:0000313" key="1">
    <source>
        <dbReference type="EMBL" id="GIY23870.1"/>
    </source>
</evidence>